<dbReference type="KEGG" id="kdj:28972129"/>
<gene>
    <name evidence="1" type="ORF">I303_08430</name>
    <name evidence="2" type="ORF">I303_106931</name>
</gene>
<evidence type="ECO:0000313" key="2">
    <source>
        <dbReference type="EMBL" id="WWC64321.1"/>
    </source>
</evidence>
<keyword evidence="3" id="KW-1185">Reference proteome</keyword>
<dbReference type="EMBL" id="CP144537">
    <property type="protein sequence ID" value="WWC64321.1"/>
    <property type="molecule type" value="Genomic_DNA"/>
</dbReference>
<accession>A0A1A5ZTA6</accession>
<dbReference type="VEuPathDB" id="FungiDB:I303_08430"/>
<sequence length="125" mass="14263">MLIRIRSPLGYYRCQIQDELPISQLQPLILARWPELDNEPAWRLNVWDPVLKKATAGHILATKSATQTAMDVGLREGDLLVLEVERLESPTINIPPRQEKQGLMGVCRVHISHDKIYAFIRNVLA</sequence>
<evidence type="ECO:0000313" key="3">
    <source>
        <dbReference type="Proteomes" id="UP000078595"/>
    </source>
</evidence>
<reference evidence="1" key="1">
    <citation type="submission" date="2013-07" db="EMBL/GenBank/DDBJ databases">
        <title>The Genome Sequence of Cryptococcus dejecticola CBS10117.</title>
        <authorList>
            <consortium name="The Broad Institute Genome Sequencing Platform"/>
            <person name="Cuomo C."/>
            <person name="Litvintseva A."/>
            <person name="Chen Y."/>
            <person name="Heitman J."/>
            <person name="Sun S."/>
            <person name="Springer D."/>
            <person name="Dromer F."/>
            <person name="Young S.K."/>
            <person name="Zeng Q."/>
            <person name="Gargeya S."/>
            <person name="Fitzgerald M."/>
            <person name="Abouelleil A."/>
            <person name="Alvarado L."/>
            <person name="Berlin A.M."/>
            <person name="Chapman S.B."/>
            <person name="Dewar J."/>
            <person name="Goldberg J."/>
            <person name="Griggs A."/>
            <person name="Gujja S."/>
            <person name="Hansen M."/>
            <person name="Howarth C."/>
            <person name="Imamovic A."/>
            <person name="Larimer J."/>
            <person name="McCowan C."/>
            <person name="Murphy C."/>
            <person name="Pearson M."/>
            <person name="Priest M."/>
            <person name="Roberts A."/>
            <person name="Saif S."/>
            <person name="Shea T."/>
            <person name="Sykes S."/>
            <person name="Wortman J."/>
            <person name="Nusbaum C."/>
            <person name="Birren B."/>
        </authorList>
    </citation>
    <scope>NUCLEOTIDE SEQUENCE [LARGE SCALE GENOMIC DNA]</scope>
    <source>
        <strain evidence="1">CBS 10117</strain>
    </source>
</reference>
<dbReference type="AlphaFoldDB" id="A0A1A5ZTA6"/>
<name>A0A1A5ZTA6_9TREE</name>
<organism evidence="1">
    <name type="scientific">Kwoniella dejecticola CBS 10117</name>
    <dbReference type="NCBI Taxonomy" id="1296121"/>
    <lineage>
        <taxon>Eukaryota</taxon>
        <taxon>Fungi</taxon>
        <taxon>Dikarya</taxon>
        <taxon>Basidiomycota</taxon>
        <taxon>Agaricomycotina</taxon>
        <taxon>Tremellomycetes</taxon>
        <taxon>Tremellales</taxon>
        <taxon>Cryptococcaceae</taxon>
        <taxon>Kwoniella</taxon>
    </lineage>
</organism>
<dbReference type="Proteomes" id="UP000078595">
    <property type="component" value="Chromosome 8"/>
</dbReference>
<dbReference type="EMBL" id="KI894038">
    <property type="protein sequence ID" value="OBR81048.1"/>
    <property type="molecule type" value="Genomic_DNA"/>
</dbReference>
<proteinExistence type="predicted"/>
<dbReference type="Gene3D" id="3.10.20.90">
    <property type="entry name" value="Phosphatidylinositol 3-kinase Catalytic Subunit, Chain A, domain 1"/>
    <property type="match status" value="1"/>
</dbReference>
<protein>
    <recommendedName>
        <fullName evidence="4">Ubiquitin-like domain-containing protein</fullName>
    </recommendedName>
</protein>
<reference evidence="2" key="2">
    <citation type="submission" date="2013-07" db="EMBL/GenBank/DDBJ databases">
        <authorList>
            <consortium name="The Broad Institute Genome Sequencing Platform"/>
            <person name="Cuomo C."/>
            <person name="Litvintseva A."/>
            <person name="Chen Y."/>
            <person name="Heitman J."/>
            <person name="Sun S."/>
            <person name="Springer D."/>
            <person name="Dromer F."/>
            <person name="Young S.K."/>
            <person name="Zeng Q."/>
            <person name="Gargeya S."/>
            <person name="Fitzgerald M."/>
            <person name="Abouelleil A."/>
            <person name="Alvarado L."/>
            <person name="Berlin A.M."/>
            <person name="Chapman S.B."/>
            <person name="Dewar J."/>
            <person name="Goldberg J."/>
            <person name="Griggs A."/>
            <person name="Gujja S."/>
            <person name="Hansen M."/>
            <person name="Howarth C."/>
            <person name="Imamovic A."/>
            <person name="Larimer J."/>
            <person name="McCowan C."/>
            <person name="Murphy C."/>
            <person name="Pearson M."/>
            <person name="Priest M."/>
            <person name="Roberts A."/>
            <person name="Saif S."/>
            <person name="Shea T."/>
            <person name="Sykes S."/>
            <person name="Wortman J."/>
            <person name="Nusbaum C."/>
            <person name="Birren B."/>
        </authorList>
    </citation>
    <scope>NUCLEOTIDE SEQUENCE</scope>
    <source>
        <strain evidence="2">CBS 10117</strain>
    </source>
</reference>
<reference evidence="2" key="3">
    <citation type="submission" date="2024-02" db="EMBL/GenBank/DDBJ databases">
        <title>Comparative genomics of Cryptococcus and Kwoniella reveals pathogenesis evolution and contrasting modes of karyotype evolution via chromosome fusion or intercentromeric recombination.</title>
        <authorList>
            <person name="Coelho M.A."/>
            <person name="David-Palma M."/>
            <person name="Shea T."/>
            <person name="Bowers K."/>
            <person name="McGinley-Smith S."/>
            <person name="Mohammad A.W."/>
            <person name="Gnirke A."/>
            <person name="Yurkov A.M."/>
            <person name="Nowrousian M."/>
            <person name="Sun S."/>
            <person name="Cuomo C.A."/>
            <person name="Heitman J."/>
        </authorList>
    </citation>
    <scope>NUCLEOTIDE SEQUENCE</scope>
    <source>
        <strain evidence="2">CBS 10117</strain>
    </source>
</reference>
<dbReference type="GeneID" id="28972129"/>
<evidence type="ECO:0008006" key="4">
    <source>
        <dbReference type="Google" id="ProtNLM"/>
    </source>
</evidence>
<dbReference type="RefSeq" id="XP_018258890.1">
    <property type="nucleotide sequence ID" value="XM_018411689.1"/>
</dbReference>
<evidence type="ECO:0000313" key="1">
    <source>
        <dbReference type="EMBL" id="OBR81048.1"/>
    </source>
</evidence>